<evidence type="ECO:0000313" key="4">
    <source>
        <dbReference type="Proteomes" id="UP000886520"/>
    </source>
</evidence>
<sequence length="980" mass="111394">MLDLAAAPFTSAEMAVDPLRGYPLAFAKLCRHIPPLFADSPPLCFLPYAPSVQQASKVCEFEALFPSTVAFEEKDPSLLKAHTDFLWTQLDHLGNAGFDPAKFRVDPFGNVLHRNGDPSSPLAWTVDHWFPQSRGGKTMVDNLQLVQWQVAQFKGQKLEFLIPWWELQLGISVNQFLFIFASKNRNFRQRAFSLLFPQGDGSNHSDLESHYWPQHFKQKAKQDGFAAAAIVKVRKKKEHFSGMDTHMLNVSGAPIGQPWRAEEEALLVALQKYRPVNWAERINLMEKENTSFQHNRSSDSGAEIECERELMARHTSTSSSLQQEMEVCETLSQKIQQTKDEVTQLEKELGVVKQHNEREKVGLQELEDILEKHKKRVEKQRRWSESQSHYRQCLERIIRDTLYQSSVFKEKARLNKAACTALLAKIQSHRMTCEDAEQDLAKHCKEREALEILAQPSLMEYICRCLVEQGFLNSGSTDASDKVLEVDNAFCEKHIHMDDKKCVLKDAEQNLPRNCSRKGETMSKPPMKCMDTILEEEEQREVEEPPSQMQRSPLKRKGSSHELNVHVYSYQRQKIEAASAASQAPNAAHDGLHHRKRTLCKPGGDKQLDELLQEVLTLQDKPNEVLLQDEENEQQRMERLGKSNVDKWLQKLLLSPVKQLPDDLHEGGHGGKERHIWDEQCVVVPKHNKAATISTVIAGERAKKGFGGFFRRMGFRHDAKKLRLLKERNERALIEVQDEENYEGQAIGSGKEGSNNANQPHDIAVRHGKTIVVQDGIEHNCELDSESEQSKISKATSARPDGLDVNCSDENYTTPSELLFVQRMRELREEERARRCKRMSDQSNTERLADEVGTQVASHYVDHADKLQKTAKQVIPPFIDRMTRSYSMRATSSGGRWILHTRKGSDVFPSTMEGEALGEEVEIVLKPSSSFRKENAISESHVLDSGSGMHGNNGNMGFKSSLKTCTKAWKRAVSKRSANH</sequence>
<gene>
    <name evidence="3" type="ORF">GOP47_0017310</name>
</gene>
<evidence type="ECO:0000256" key="2">
    <source>
        <dbReference type="SAM" id="MobiDB-lite"/>
    </source>
</evidence>
<dbReference type="PANTHER" id="PTHR33427:SF2">
    <property type="entry name" value="TRICHOHYALIN"/>
    <property type="match status" value="1"/>
</dbReference>
<dbReference type="EMBL" id="JABFUD020000017">
    <property type="protein sequence ID" value="KAI5066782.1"/>
    <property type="molecule type" value="Genomic_DNA"/>
</dbReference>
<feature type="region of interest" description="Disordered" evidence="2">
    <location>
        <begin position="784"/>
        <end position="808"/>
    </location>
</feature>
<dbReference type="PANTHER" id="PTHR33427">
    <property type="entry name" value="HNH ENDONUCLEASE"/>
    <property type="match status" value="1"/>
</dbReference>
<feature type="region of interest" description="Disordered" evidence="2">
    <location>
        <begin position="537"/>
        <end position="560"/>
    </location>
</feature>
<dbReference type="AlphaFoldDB" id="A0A9D4UFJ7"/>
<dbReference type="Proteomes" id="UP000886520">
    <property type="component" value="Chromosome 17"/>
</dbReference>
<reference evidence="3" key="1">
    <citation type="submission" date="2021-01" db="EMBL/GenBank/DDBJ databases">
        <title>Adiantum capillus-veneris genome.</title>
        <authorList>
            <person name="Fang Y."/>
            <person name="Liao Q."/>
        </authorList>
    </citation>
    <scope>NUCLEOTIDE SEQUENCE</scope>
    <source>
        <strain evidence="3">H3</strain>
        <tissue evidence="3">Leaf</tissue>
    </source>
</reference>
<comment type="caution">
    <text evidence="3">The sequence shown here is derived from an EMBL/GenBank/DDBJ whole genome shotgun (WGS) entry which is preliminary data.</text>
</comment>
<accession>A0A9D4UFJ7</accession>
<name>A0A9D4UFJ7_ADICA</name>
<evidence type="ECO:0000313" key="3">
    <source>
        <dbReference type="EMBL" id="KAI5066782.1"/>
    </source>
</evidence>
<proteinExistence type="predicted"/>
<feature type="coiled-coil region" evidence="1">
    <location>
        <begin position="321"/>
        <end position="383"/>
    </location>
</feature>
<keyword evidence="4" id="KW-1185">Reference proteome</keyword>
<organism evidence="3 4">
    <name type="scientific">Adiantum capillus-veneris</name>
    <name type="common">Maidenhair fern</name>
    <dbReference type="NCBI Taxonomy" id="13818"/>
    <lineage>
        <taxon>Eukaryota</taxon>
        <taxon>Viridiplantae</taxon>
        <taxon>Streptophyta</taxon>
        <taxon>Embryophyta</taxon>
        <taxon>Tracheophyta</taxon>
        <taxon>Polypodiopsida</taxon>
        <taxon>Polypodiidae</taxon>
        <taxon>Polypodiales</taxon>
        <taxon>Pteridineae</taxon>
        <taxon>Pteridaceae</taxon>
        <taxon>Vittarioideae</taxon>
        <taxon>Adiantum</taxon>
    </lineage>
</organism>
<keyword evidence="1" id="KW-0175">Coiled coil</keyword>
<dbReference type="OrthoDB" id="608866at2759"/>
<evidence type="ECO:0000256" key="1">
    <source>
        <dbReference type="SAM" id="Coils"/>
    </source>
</evidence>
<protein>
    <submittedName>
        <fullName evidence="3">Uncharacterized protein</fullName>
    </submittedName>
</protein>